<accession>A0ACC7MQF3</accession>
<dbReference type="EMBL" id="JASNRB020000091">
    <property type="protein sequence ID" value="MFJ1472626.1"/>
    <property type="molecule type" value="Genomic_DNA"/>
</dbReference>
<evidence type="ECO:0000313" key="1">
    <source>
        <dbReference type="EMBL" id="MFJ1472626.1"/>
    </source>
</evidence>
<reference evidence="1" key="1">
    <citation type="submission" date="2024-11" db="EMBL/GenBank/DDBJ databases">
        <title>Description of Massilia orientalis sp. nov., isolated from rhizosphere soil of Ageratina adenophora.</title>
        <authorList>
            <person name="Wang Y."/>
        </authorList>
    </citation>
    <scope>NUCLEOTIDE SEQUENCE</scope>
    <source>
        <strain evidence="1">YIM B02787</strain>
    </source>
</reference>
<proteinExistence type="predicted"/>
<comment type="caution">
    <text evidence="1">The sequence shown here is derived from an EMBL/GenBank/DDBJ whole genome shotgun (WGS) entry which is preliminary data.</text>
</comment>
<gene>
    <name evidence="1" type="ORF">QPK29_033470</name>
</gene>
<evidence type="ECO:0000313" key="2">
    <source>
        <dbReference type="Proteomes" id="UP001168096"/>
    </source>
</evidence>
<protein>
    <submittedName>
        <fullName evidence="1">Uncharacterized protein</fullName>
    </submittedName>
</protein>
<organism evidence="1 2">
    <name type="scientific">Massilia orientalis</name>
    <dbReference type="NCBI Taxonomy" id="3050128"/>
    <lineage>
        <taxon>Bacteria</taxon>
        <taxon>Pseudomonadati</taxon>
        <taxon>Pseudomonadota</taxon>
        <taxon>Betaproteobacteria</taxon>
        <taxon>Burkholderiales</taxon>
        <taxon>Oxalobacteraceae</taxon>
        <taxon>Telluria group</taxon>
        <taxon>Massilia</taxon>
    </lineage>
</organism>
<sequence>MMVEESNQRWCSGGFEIACDNGEVVTGVFMKDCCAREIIG</sequence>
<dbReference type="Proteomes" id="UP001168096">
    <property type="component" value="Unassembled WGS sequence"/>
</dbReference>
<keyword evidence="2" id="KW-1185">Reference proteome</keyword>
<name>A0ACC7MQF3_9BURK</name>